<gene>
    <name evidence="2" type="ORF">L9F63_012503</name>
</gene>
<evidence type="ECO:0000313" key="3">
    <source>
        <dbReference type="Proteomes" id="UP001233999"/>
    </source>
</evidence>
<keyword evidence="3" id="KW-1185">Reference proteome</keyword>
<evidence type="ECO:0000256" key="1">
    <source>
        <dbReference type="SAM" id="Phobius"/>
    </source>
</evidence>
<accession>A0AAD8ACI7</accession>
<feature type="transmembrane region" description="Helical" evidence="1">
    <location>
        <begin position="33"/>
        <end position="50"/>
    </location>
</feature>
<keyword evidence="1" id="KW-0812">Transmembrane</keyword>
<reference evidence="2" key="1">
    <citation type="journal article" date="2023" name="IScience">
        <title>Live-bearing cockroach genome reveals convergent evolutionary mechanisms linked to viviparity in insects and beyond.</title>
        <authorList>
            <person name="Fouks B."/>
            <person name="Harrison M.C."/>
            <person name="Mikhailova A.A."/>
            <person name="Marchal E."/>
            <person name="English S."/>
            <person name="Carruthers M."/>
            <person name="Jennings E.C."/>
            <person name="Chiamaka E.L."/>
            <person name="Frigard R.A."/>
            <person name="Pippel M."/>
            <person name="Attardo G.M."/>
            <person name="Benoit J.B."/>
            <person name="Bornberg-Bauer E."/>
            <person name="Tobe S.S."/>
        </authorList>
    </citation>
    <scope>NUCLEOTIDE SEQUENCE</scope>
    <source>
        <strain evidence="2">Stay&amp;Tobe</strain>
    </source>
</reference>
<name>A0AAD8ACI7_DIPPU</name>
<keyword evidence="1" id="KW-1133">Transmembrane helix</keyword>
<evidence type="ECO:0000313" key="2">
    <source>
        <dbReference type="EMBL" id="KAJ9596464.1"/>
    </source>
</evidence>
<sequence length="75" mass="7986">MGISVQQWRASIGRWTTGGVISSNINSAVTTSPQLYLLLVLLVLLVIGGVEMNPGPVQVSAALSYVFSSLFYTVN</sequence>
<comment type="caution">
    <text evidence="2">The sequence shown here is derived from an EMBL/GenBank/DDBJ whole genome shotgun (WGS) entry which is preliminary data.</text>
</comment>
<organism evidence="2 3">
    <name type="scientific">Diploptera punctata</name>
    <name type="common">Pacific beetle cockroach</name>
    <dbReference type="NCBI Taxonomy" id="6984"/>
    <lineage>
        <taxon>Eukaryota</taxon>
        <taxon>Metazoa</taxon>
        <taxon>Ecdysozoa</taxon>
        <taxon>Arthropoda</taxon>
        <taxon>Hexapoda</taxon>
        <taxon>Insecta</taxon>
        <taxon>Pterygota</taxon>
        <taxon>Neoptera</taxon>
        <taxon>Polyneoptera</taxon>
        <taxon>Dictyoptera</taxon>
        <taxon>Blattodea</taxon>
        <taxon>Blaberoidea</taxon>
        <taxon>Blaberidae</taxon>
        <taxon>Diplopterinae</taxon>
        <taxon>Diploptera</taxon>
    </lineage>
</organism>
<dbReference type="AlphaFoldDB" id="A0AAD8ACI7"/>
<dbReference type="EMBL" id="JASPKZ010001987">
    <property type="protein sequence ID" value="KAJ9596464.1"/>
    <property type="molecule type" value="Genomic_DNA"/>
</dbReference>
<reference evidence="2" key="2">
    <citation type="submission" date="2023-05" db="EMBL/GenBank/DDBJ databases">
        <authorList>
            <person name="Fouks B."/>
        </authorList>
    </citation>
    <scope>NUCLEOTIDE SEQUENCE</scope>
    <source>
        <strain evidence="2">Stay&amp;Tobe</strain>
        <tissue evidence="2">Testes</tissue>
    </source>
</reference>
<keyword evidence="1" id="KW-0472">Membrane</keyword>
<proteinExistence type="predicted"/>
<protein>
    <submittedName>
        <fullName evidence="2">Uncharacterized protein</fullName>
    </submittedName>
</protein>
<dbReference type="Proteomes" id="UP001233999">
    <property type="component" value="Unassembled WGS sequence"/>
</dbReference>